<gene>
    <name evidence="1" type="ORF">GCM10010124_04550</name>
</gene>
<protein>
    <submittedName>
        <fullName evidence="1">Uncharacterized protein</fullName>
    </submittedName>
</protein>
<comment type="caution">
    <text evidence="1">The sequence shown here is derived from an EMBL/GenBank/DDBJ whole genome shotgun (WGS) entry which is preliminary data.</text>
</comment>
<dbReference type="AlphaFoldDB" id="A0A8J3BK69"/>
<reference evidence="1" key="1">
    <citation type="journal article" date="2014" name="Int. J. Syst. Evol. Microbiol.">
        <title>Complete genome sequence of Corynebacterium casei LMG S-19264T (=DSM 44701T), isolated from a smear-ripened cheese.</title>
        <authorList>
            <consortium name="US DOE Joint Genome Institute (JGI-PGF)"/>
            <person name="Walter F."/>
            <person name="Albersmeier A."/>
            <person name="Kalinowski J."/>
            <person name="Ruckert C."/>
        </authorList>
    </citation>
    <scope>NUCLEOTIDE SEQUENCE</scope>
    <source>
        <strain evidence="1">JCM 3091</strain>
    </source>
</reference>
<dbReference type="Proteomes" id="UP000662200">
    <property type="component" value="Unassembled WGS sequence"/>
</dbReference>
<keyword evidence="2" id="KW-1185">Reference proteome</keyword>
<proteinExistence type="predicted"/>
<evidence type="ECO:0000313" key="1">
    <source>
        <dbReference type="EMBL" id="GGK15018.1"/>
    </source>
</evidence>
<organism evidence="1 2">
    <name type="scientific">Pilimelia terevasa</name>
    <dbReference type="NCBI Taxonomy" id="53372"/>
    <lineage>
        <taxon>Bacteria</taxon>
        <taxon>Bacillati</taxon>
        <taxon>Actinomycetota</taxon>
        <taxon>Actinomycetes</taxon>
        <taxon>Micromonosporales</taxon>
        <taxon>Micromonosporaceae</taxon>
        <taxon>Pilimelia</taxon>
    </lineage>
</organism>
<dbReference type="EMBL" id="BMQC01000001">
    <property type="protein sequence ID" value="GGK15018.1"/>
    <property type="molecule type" value="Genomic_DNA"/>
</dbReference>
<name>A0A8J3BK69_9ACTN</name>
<accession>A0A8J3BK69</accession>
<sequence length="351" mass="36541">MFFSLAGTDRDVAVPLALAAAGGHDRLGPAARDFLAVVLAAQPDAPRVADYADRTPDPGAGRALPAAVRRDVVRTAVVLVVLSEQPAGADHARLAAAAAALEVVEPAVDVVAAIAADAVPLTLVRTVEFDAYRTPLPRDFALLPAYSRFLALPPAAIHGTAPDPRLAAPFAALAALPPGSAGRHFADFYAAHRWRMPGTPGGVALPLTLHDWLHVYIGATTEPLGEVEVGAFACGTTRHRYGFHNLLIVLLMFEYGMVTAMSGGPGLAPEGARAARGLAREGARGITGDPEGGRMVADAYLRGRSTGTDLYLGVDHLEQAPRPLEKVRADFAVLPRGHFAAVARPAPGDPG</sequence>
<evidence type="ECO:0000313" key="2">
    <source>
        <dbReference type="Proteomes" id="UP000662200"/>
    </source>
</evidence>
<reference evidence="1" key="2">
    <citation type="submission" date="2020-09" db="EMBL/GenBank/DDBJ databases">
        <authorList>
            <person name="Sun Q."/>
            <person name="Ohkuma M."/>
        </authorList>
    </citation>
    <scope>NUCLEOTIDE SEQUENCE</scope>
    <source>
        <strain evidence="1">JCM 3091</strain>
    </source>
</reference>